<keyword evidence="3 8" id="KW-0812">Transmembrane</keyword>
<dbReference type="CDD" id="cd18605">
    <property type="entry name" value="ABC_6TM_MRP7_D2_like"/>
    <property type="match status" value="1"/>
</dbReference>
<dbReference type="Gene3D" id="3.40.50.300">
    <property type="entry name" value="P-loop containing nucleotide triphosphate hydrolases"/>
    <property type="match status" value="2"/>
</dbReference>
<feature type="domain" description="ABC transmembrane type-1" evidence="10">
    <location>
        <begin position="376"/>
        <end position="652"/>
    </location>
</feature>
<feature type="transmembrane region" description="Helical" evidence="8">
    <location>
        <begin position="590"/>
        <end position="614"/>
    </location>
</feature>
<dbReference type="PANTHER" id="PTHR24223">
    <property type="entry name" value="ATP-BINDING CASSETTE SUB-FAMILY C"/>
    <property type="match status" value="1"/>
</dbReference>
<feature type="domain" description="ABC transmembrane type-1" evidence="10">
    <location>
        <begin position="1088"/>
        <end position="1287"/>
    </location>
</feature>
<keyword evidence="11" id="KW-1185">Reference proteome</keyword>
<dbReference type="InterPro" id="IPR036640">
    <property type="entry name" value="ABC1_TM_sf"/>
</dbReference>
<gene>
    <name evidence="12" type="primary">LOC106805965</name>
</gene>
<evidence type="ECO:0000256" key="4">
    <source>
        <dbReference type="ARBA" id="ARBA00022741"/>
    </source>
</evidence>
<evidence type="ECO:0000259" key="9">
    <source>
        <dbReference type="PROSITE" id="PS50893"/>
    </source>
</evidence>
<dbReference type="GeneID" id="106805965"/>
<dbReference type="InterPro" id="IPR017871">
    <property type="entry name" value="ABC_transporter-like_CS"/>
</dbReference>
<reference evidence="12" key="1">
    <citation type="submission" date="2025-08" db="UniProtKB">
        <authorList>
            <consortium name="RefSeq"/>
        </authorList>
    </citation>
    <scope>IDENTIFICATION</scope>
</reference>
<evidence type="ECO:0000313" key="12">
    <source>
        <dbReference type="RefSeq" id="XP_014663259.1"/>
    </source>
</evidence>
<keyword evidence="7 8" id="KW-0472">Membrane</keyword>
<dbReference type="Proteomes" id="UP000695022">
    <property type="component" value="Unplaced"/>
</dbReference>
<dbReference type="InterPro" id="IPR003439">
    <property type="entry name" value="ABC_transporter-like_ATP-bd"/>
</dbReference>
<keyword evidence="2" id="KW-0813">Transport</keyword>
<dbReference type="SUPFAM" id="SSF52540">
    <property type="entry name" value="P-loop containing nucleoside triphosphate hydrolases"/>
    <property type="match status" value="2"/>
</dbReference>
<feature type="transmembrane region" description="Helical" evidence="8">
    <location>
        <begin position="64"/>
        <end position="83"/>
    </location>
</feature>
<dbReference type="Pfam" id="PF00664">
    <property type="entry name" value="ABC_membrane"/>
    <property type="match status" value="2"/>
</dbReference>
<evidence type="ECO:0000256" key="5">
    <source>
        <dbReference type="ARBA" id="ARBA00022840"/>
    </source>
</evidence>
<dbReference type="SUPFAM" id="SSF90123">
    <property type="entry name" value="ABC transporter transmembrane region"/>
    <property type="match status" value="2"/>
</dbReference>
<feature type="transmembrane region" description="Helical" evidence="8">
    <location>
        <begin position="626"/>
        <end position="647"/>
    </location>
</feature>
<feature type="transmembrane region" description="Helical" evidence="8">
    <location>
        <begin position="1076"/>
        <end position="1095"/>
    </location>
</feature>
<dbReference type="PROSITE" id="PS50893">
    <property type="entry name" value="ABC_TRANSPORTER_2"/>
    <property type="match status" value="2"/>
</dbReference>
<feature type="transmembrane region" description="Helical" evidence="8">
    <location>
        <begin position="177"/>
        <end position="197"/>
    </location>
</feature>
<evidence type="ECO:0000256" key="3">
    <source>
        <dbReference type="ARBA" id="ARBA00022692"/>
    </source>
</evidence>
<dbReference type="RefSeq" id="XP_014663259.1">
    <property type="nucleotide sequence ID" value="XM_014807773.1"/>
</dbReference>
<dbReference type="InterPro" id="IPR003593">
    <property type="entry name" value="AAA+_ATPase"/>
</dbReference>
<protein>
    <submittedName>
        <fullName evidence="12">Multidrug resistance-associated protein 7-like</fullName>
    </submittedName>
</protein>
<feature type="transmembrane region" description="Helical" evidence="8">
    <location>
        <begin position="1259"/>
        <end position="1279"/>
    </location>
</feature>
<keyword evidence="5" id="KW-0067">ATP-binding</keyword>
<feature type="transmembrane region" description="Helical" evidence="8">
    <location>
        <begin position="508"/>
        <end position="530"/>
    </location>
</feature>
<evidence type="ECO:0000259" key="10">
    <source>
        <dbReference type="PROSITE" id="PS50929"/>
    </source>
</evidence>
<dbReference type="Gene3D" id="1.20.1560.10">
    <property type="entry name" value="ABC transporter type 1, transmembrane domain"/>
    <property type="match status" value="2"/>
</dbReference>
<dbReference type="PROSITE" id="PS00211">
    <property type="entry name" value="ABC_TRANSPORTER_1"/>
    <property type="match status" value="2"/>
</dbReference>
<accession>A0ABM1DTI8</accession>
<feature type="transmembrane region" description="Helical" evidence="8">
    <location>
        <begin position="34"/>
        <end position="52"/>
    </location>
</feature>
<organism evidence="11 12">
    <name type="scientific">Priapulus caudatus</name>
    <name type="common">Priapulid worm</name>
    <dbReference type="NCBI Taxonomy" id="37621"/>
    <lineage>
        <taxon>Eukaryota</taxon>
        <taxon>Metazoa</taxon>
        <taxon>Ecdysozoa</taxon>
        <taxon>Scalidophora</taxon>
        <taxon>Priapulida</taxon>
        <taxon>Priapulimorpha</taxon>
        <taxon>Priapulimorphida</taxon>
        <taxon>Priapulidae</taxon>
        <taxon>Priapulus</taxon>
    </lineage>
</organism>
<evidence type="ECO:0000256" key="2">
    <source>
        <dbReference type="ARBA" id="ARBA00022448"/>
    </source>
</evidence>
<feature type="domain" description="ABC transporter" evidence="9">
    <location>
        <begin position="716"/>
        <end position="942"/>
    </location>
</feature>
<evidence type="ECO:0000256" key="7">
    <source>
        <dbReference type="ARBA" id="ARBA00023136"/>
    </source>
</evidence>
<dbReference type="SMART" id="SM00382">
    <property type="entry name" value="AAA"/>
    <property type="match status" value="2"/>
</dbReference>
<dbReference type="InterPro" id="IPR050173">
    <property type="entry name" value="ABC_transporter_C-like"/>
</dbReference>
<dbReference type="PANTHER" id="PTHR24223:SF330">
    <property type="entry name" value="ATP-BINDING CASSETTE SUB-FAMILY C MEMBER 10"/>
    <property type="match status" value="1"/>
</dbReference>
<evidence type="ECO:0000256" key="6">
    <source>
        <dbReference type="ARBA" id="ARBA00022989"/>
    </source>
</evidence>
<feature type="transmembrane region" description="Helical" evidence="8">
    <location>
        <begin position="410"/>
        <end position="432"/>
    </location>
</feature>
<feature type="transmembrane region" description="Helical" evidence="8">
    <location>
        <begin position="103"/>
        <end position="123"/>
    </location>
</feature>
<evidence type="ECO:0000256" key="1">
    <source>
        <dbReference type="ARBA" id="ARBA00004370"/>
    </source>
</evidence>
<feature type="transmembrane region" description="Helical" evidence="8">
    <location>
        <begin position="135"/>
        <end position="157"/>
    </location>
</feature>
<dbReference type="InterPro" id="IPR027417">
    <property type="entry name" value="P-loop_NTPase"/>
</dbReference>
<keyword evidence="6 8" id="KW-1133">Transmembrane helix</keyword>
<comment type="subcellular location">
    <subcellularLocation>
        <location evidence="1">Membrane</location>
    </subcellularLocation>
</comment>
<keyword evidence="4" id="KW-0547">Nucleotide-binding</keyword>
<feature type="transmembrane region" description="Helical" evidence="8">
    <location>
        <begin position="985"/>
        <end position="1007"/>
    </location>
</feature>
<dbReference type="Pfam" id="PF00005">
    <property type="entry name" value="ABC_tran"/>
    <property type="match status" value="2"/>
</dbReference>
<dbReference type="CDD" id="cd18598">
    <property type="entry name" value="ABC_6TM_MRP7_D1_like"/>
    <property type="match status" value="1"/>
</dbReference>
<evidence type="ECO:0000313" key="11">
    <source>
        <dbReference type="Proteomes" id="UP000695022"/>
    </source>
</evidence>
<dbReference type="CDD" id="cd03244">
    <property type="entry name" value="ABCC_MRP_domain2"/>
    <property type="match status" value="1"/>
</dbReference>
<sequence>MASYTWDWSNICAQNSSTFYVVVDNWLTECAEQIVVVCPVYVLQAVVCAYLIGRSTILTRSAGGFVNIWTTLRGLCTVCLMLQPALHYSLARVFHNVVSPVDSFTYAVVTLSWFLHTCVLYRLRYVVTASAFHPLLLTYNWLLTLMASTLKFVSVILNDRSNSSAANRVNDVDRYVAYTELALQILYFACTIIGALVKSRNDYTLSINPDLETTPILSEHRAGYHTLPAYRDGAGQEPLGVAASDSNCLSKLLFWWVRPLMVKGYMGKLNSHTDLFDLPPSVTTSAVSTRFQQNYNDCHAALPCTRYMSTTECAPIHTVGSCDDWGHATSSRDHNWEQENDRIGDGGATTTEPRRVVSLMRALNRSFGLEYYSLGVLKFLGDACGFLGPILLHELITFMENTEEPARNGYLYATGLMGSTLLGAMLSVHFSYRVSLVSMKVRAALVTSVYKKSVQVSLDTMATFNTGEIVNFMSSDTDRIVNFCNSFHQFWSLPFQISISLYLLHQQVGLAFLAGLGFAILLIPVNRWIAIKIMELSKSMMHHKDSRVKVINELLHGIRVIKFYAWESYFMERINSMRQSELRSLKGRKYLDALCVYFWATTPVLISILTFSTYALMGNKLTAAKVFTSLALFNMLIAPLNAFPWVINGLMEAWVSLERVQAFLRLTDLQLSSYYSPMIVHGADKDKVVSIRNGAFRWSHEKLTSYSPGADELTASNNEDYLRQQQSSTYSSMLSHLCMDIHQGQLIGIVGKIGSGKSSLLYAMLGEMERIHGTISSQALYQGFGYAAQEAWIQHGTLRDNIQFGSRYDASRYWAAIDACCLLDDLKILPAGDQTEIGENGVTLSGGQKARVALARAIYQEMDIYLLDDPLSAVDAQVGAHIFKQCIMGVLCKKTRILCTHHLQYMQFCDLVVALDRGKIVKYGPPSVVLQNTDFLTSISTLPSSSSLELQMESEEVESDESKVEGEVLVQDEEKEVGVVKMQIYLVYWKAVGHCLAASVLFSLLFMQASRNISDWWLAFWVSHSHASGLMHVPGNLSTELPRDTTSVLLWQSSSSDDYLSYGRYIGIMKYTSNNIMTTLYVLGDFLAPVSFFDATPIGRIVNRFSSDVYSVDDSLPFIMNILLAQLYGLAGTISITCYGLPWFSLLLLPLAAIYYHIQKYYRHTSRELKRLASVTLSPVYAHFSETLTGLASIRAFRATARFMQENQNTLEINQKANFAGQVASQWLNVRLQLLGVVMVTGVAFITVLEHHYQSVNTGLVGLAISYALSVTNLLSGVISSFTETEKQMVSVERAQQYIADIASERHEGLLLVSESWPSEGVVKFQNVRMAYKKNLPAALDGVSFETRAGEKLGIVGRTGSGKSSLFLALFRMVELQSGSITVDGVLTKLLSLKELRSKLAIIPQDPFLFSGTVRENLDPTEQFAGDQLWEVLDACHLADKVHHMGGLESEVSERGKHFSVGQRQLMCLARALLTGAKVLCIDEATASVDFETDQLIQQTIRAMFADSTVMTIAHRINTVEDSDRVLVMSGGKVVELATPADLLKNKQSHFYSLVHGKL</sequence>
<dbReference type="CDD" id="cd03250">
    <property type="entry name" value="ABCC_MRP_domain1"/>
    <property type="match status" value="1"/>
</dbReference>
<dbReference type="PROSITE" id="PS50929">
    <property type="entry name" value="ABC_TM1F"/>
    <property type="match status" value="2"/>
</dbReference>
<proteinExistence type="predicted"/>
<feature type="transmembrane region" description="Helical" evidence="8">
    <location>
        <begin position="369"/>
        <end position="390"/>
    </location>
</feature>
<feature type="domain" description="ABC transporter" evidence="9">
    <location>
        <begin position="1323"/>
        <end position="1556"/>
    </location>
</feature>
<dbReference type="InterPro" id="IPR011527">
    <property type="entry name" value="ABC1_TM_dom"/>
</dbReference>
<evidence type="ECO:0000256" key="8">
    <source>
        <dbReference type="SAM" id="Phobius"/>
    </source>
</evidence>
<feature type="transmembrane region" description="Helical" evidence="8">
    <location>
        <begin position="1234"/>
        <end position="1253"/>
    </location>
</feature>
<feature type="transmembrane region" description="Helical" evidence="8">
    <location>
        <begin position="1116"/>
        <end position="1134"/>
    </location>
</feature>
<name>A0ABM1DTI8_PRICU</name>